<evidence type="ECO:0000256" key="3">
    <source>
        <dbReference type="ARBA" id="ARBA00023143"/>
    </source>
</evidence>
<dbReference type="GO" id="GO:0003774">
    <property type="term" value="F:cytoskeletal motor activity"/>
    <property type="evidence" value="ECO:0007669"/>
    <property type="project" value="InterPro"/>
</dbReference>
<evidence type="ECO:0000313" key="6">
    <source>
        <dbReference type="EMBL" id="SLM52844.1"/>
    </source>
</evidence>
<sequence length="110" mass="11751">MAISLPIYNLGSSPTSSNLASEISSLSANVGIQTDNDTASFDNLLGKSMTLLNETQNASDAATQSLIMGDSENLHDVMIKATEAQLALDLAVQVRNKSLEAFNEIKNMQF</sequence>
<keyword evidence="6" id="KW-0966">Cell projection</keyword>
<dbReference type="GO" id="GO:0009425">
    <property type="term" value="C:bacterial-type flagellum basal body"/>
    <property type="evidence" value="ECO:0007669"/>
    <property type="project" value="UniProtKB-SubCell"/>
</dbReference>
<dbReference type="PANTHER" id="PTHR34653">
    <property type="match status" value="1"/>
</dbReference>
<keyword evidence="6" id="KW-0282">Flagellum</keyword>
<comment type="subcellular location">
    <subcellularLocation>
        <location evidence="1 4">Bacterial flagellum basal body</location>
    </subcellularLocation>
</comment>
<evidence type="ECO:0000313" key="7">
    <source>
        <dbReference type="Proteomes" id="UP000195985"/>
    </source>
</evidence>
<dbReference type="Proteomes" id="UP000195985">
    <property type="component" value="Unassembled WGS sequence"/>
</dbReference>
<evidence type="ECO:0000256" key="2">
    <source>
        <dbReference type="ARBA" id="ARBA00009272"/>
    </source>
</evidence>
<reference evidence="7" key="1">
    <citation type="submission" date="2016-04" db="EMBL/GenBank/DDBJ databases">
        <authorList>
            <person name="Strepis N."/>
        </authorList>
    </citation>
    <scope>NUCLEOTIDE SEQUENCE [LARGE SCALE GENOMIC DNA]</scope>
</reference>
<dbReference type="OrthoDB" id="9812413at2"/>
<dbReference type="GO" id="GO:0071973">
    <property type="term" value="P:bacterial-type flagellum-dependent cell motility"/>
    <property type="evidence" value="ECO:0007669"/>
    <property type="project" value="InterPro"/>
</dbReference>
<keyword evidence="3 4" id="KW-0975">Bacterial flagellum</keyword>
<comment type="similarity">
    <text evidence="2 4">Belongs to the FliE family.</text>
</comment>
<dbReference type="InterPro" id="IPR001624">
    <property type="entry name" value="FliE"/>
</dbReference>
<dbReference type="PRINTS" id="PR01006">
    <property type="entry name" value="FLGHOOKFLIE"/>
</dbReference>
<dbReference type="EMBL" id="FWEY01000009">
    <property type="protein sequence ID" value="SLM52844.1"/>
    <property type="molecule type" value="Genomic_DNA"/>
</dbReference>
<gene>
    <name evidence="4" type="primary">fliE</name>
    <name evidence="6" type="ORF">TPAS_2552</name>
</gene>
<proteinExistence type="inferred from homology"/>
<dbReference type="HAMAP" id="MF_00724">
    <property type="entry name" value="FliE"/>
    <property type="match status" value="1"/>
</dbReference>
<evidence type="ECO:0000256" key="1">
    <source>
        <dbReference type="ARBA" id="ARBA00004117"/>
    </source>
</evidence>
<dbReference type="AlphaFoldDB" id="A0A1W1IIG4"/>
<dbReference type="STRING" id="43064.SAMN04488086_11087"/>
<keyword evidence="6" id="KW-0969">Cilium</keyword>
<dbReference type="Pfam" id="PF02049">
    <property type="entry name" value="FliE"/>
    <property type="match status" value="1"/>
</dbReference>
<organism evidence="6 7">
    <name type="scientific">Trichococcus pasteurii</name>
    <dbReference type="NCBI Taxonomy" id="43064"/>
    <lineage>
        <taxon>Bacteria</taxon>
        <taxon>Bacillati</taxon>
        <taxon>Bacillota</taxon>
        <taxon>Bacilli</taxon>
        <taxon>Lactobacillales</taxon>
        <taxon>Carnobacteriaceae</taxon>
        <taxon>Trichococcus</taxon>
    </lineage>
</organism>
<keyword evidence="7" id="KW-1185">Reference proteome</keyword>
<accession>A0A1W1IIG4</accession>
<dbReference type="RefSeq" id="WP_086943585.1">
    <property type="nucleotide sequence ID" value="NZ_FONM01000010.1"/>
</dbReference>
<evidence type="ECO:0000256" key="4">
    <source>
        <dbReference type="HAMAP-Rule" id="MF_00724"/>
    </source>
</evidence>
<dbReference type="NCBIfam" id="TIGR00205">
    <property type="entry name" value="fliE"/>
    <property type="match status" value="1"/>
</dbReference>
<dbReference type="PANTHER" id="PTHR34653:SF1">
    <property type="entry name" value="FLAGELLAR HOOK-BASAL BODY COMPLEX PROTEIN FLIE"/>
    <property type="match status" value="1"/>
</dbReference>
<name>A0A1W1IIG4_9LACT</name>
<evidence type="ECO:0000256" key="5">
    <source>
        <dbReference type="NCBIfam" id="TIGR00205"/>
    </source>
</evidence>
<protein>
    <recommendedName>
        <fullName evidence="4 5">Flagellar hook-basal body complex protein FliE</fullName>
    </recommendedName>
</protein>
<dbReference type="GO" id="GO:0005198">
    <property type="term" value="F:structural molecule activity"/>
    <property type="evidence" value="ECO:0007669"/>
    <property type="project" value="UniProtKB-UniRule"/>
</dbReference>